<evidence type="ECO:0000313" key="8">
    <source>
        <dbReference type="Proteomes" id="UP000050497"/>
    </source>
</evidence>
<proteinExistence type="inferred from homology"/>
<reference evidence="6 8" key="1">
    <citation type="submission" date="2015-09" db="EMBL/GenBank/DDBJ databases">
        <title>Identification and resolution of microdiversity through metagenomic sequencing of parallel consortia.</title>
        <authorList>
            <person name="Nelson W.C."/>
            <person name="Romine M.F."/>
            <person name="Lindemann S.R."/>
        </authorList>
    </citation>
    <scope>NUCLEOTIDE SEQUENCE [LARGE SCALE GENOMIC DNA]</scope>
    <source>
        <strain evidence="6">HL-109</strain>
    </source>
</reference>
<keyword evidence="3" id="KW-0326">Glycosidase</keyword>
<dbReference type="EMBL" id="FMBM01000002">
    <property type="protein sequence ID" value="SCC81876.1"/>
    <property type="molecule type" value="Genomic_DNA"/>
</dbReference>
<dbReference type="PATRIC" id="fig|1653334.4.peg.2834"/>
<dbReference type="PANTHER" id="PTHR43002">
    <property type="entry name" value="GLYCOGEN DEBRANCHING ENZYME"/>
    <property type="match status" value="1"/>
</dbReference>
<dbReference type="SUPFAM" id="SSF81296">
    <property type="entry name" value="E set domains"/>
    <property type="match status" value="1"/>
</dbReference>
<gene>
    <name evidence="6" type="primary">treX</name>
    <name evidence="7" type="ORF">GA0071312_2847</name>
    <name evidence="6" type="ORF">HLUCCO17_08705</name>
</gene>
<evidence type="ECO:0000256" key="3">
    <source>
        <dbReference type="ARBA" id="ARBA00023295"/>
    </source>
</evidence>
<feature type="domain" description="Glycosyl hydrolase family 13 catalytic" evidence="5">
    <location>
        <begin position="143"/>
        <end position="577"/>
    </location>
</feature>
<evidence type="ECO:0000313" key="6">
    <source>
        <dbReference type="EMBL" id="KPQ10981.1"/>
    </source>
</evidence>
<accession>A0A0P8A707</accession>
<dbReference type="InterPro" id="IPR013783">
    <property type="entry name" value="Ig-like_fold"/>
</dbReference>
<dbReference type="RefSeq" id="WP_074445481.1">
    <property type="nucleotide sequence ID" value="NZ_FMBM01000002.1"/>
</dbReference>
<protein>
    <submittedName>
        <fullName evidence="6">Glycogen debranching enzyme TreX</fullName>
    </submittedName>
    <submittedName>
        <fullName evidence="7">Glycogen operon protein</fullName>
    </submittedName>
</protein>
<dbReference type="Pfam" id="PF02922">
    <property type="entry name" value="CBM_48"/>
    <property type="match status" value="1"/>
</dbReference>
<dbReference type="AlphaFoldDB" id="A0A0P8A707"/>
<evidence type="ECO:0000259" key="5">
    <source>
        <dbReference type="SMART" id="SM00642"/>
    </source>
</evidence>
<dbReference type="Gene3D" id="3.20.20.80">
    <property type="entry name" value="Glycosidases"/>
    <property type="match status" value="1"/>
</dbReference>
<dbReference type="GO" id="GO:0005980">
    <property type="term" value="P:glycogen catabolic process"/>
    <property type="evidence" value="ECO:0007669"/>
    <property type="project" value="InterPro"/>
</dbReference>
<dbReference type="NCBIfam" id="TIGR02100">
    <property type="entry name" value="glgX_debranch"/>
    <property type="match status" value="1"/>
</dbReference>
<feature type="region of interest" description="Disordered" evidence="4">
    <location>
        <begin position="473"/>
        <end position="500"/>
    </location>
</feature>
<evidence type="ECO:0000313" key="9">
    <source>
        <dbReference type="Proteomes" id="UP000182800"/>
    </source>
</evidence>
<dbReference type="Gene3D" id="2.60.40.10">
    <property type="entry name" value="Immunoglobulins"/>
    <property type="match status" value="1"/>
</dbReference>
<dbReference type="CDD" id="cd02856">
    <property type="entry name" value="E_set_GDE_Isoamylase_N"/>
    <property type="match status" value="1"/>
</dbReference>
<dbReference type="EMBL" id="LJSX01000011">
    <property type="protein sequence ID" value="KPQ10981.1"/>
    <property type="molecule type" value="Genomic_DNA"/>
</dbReference>
<dbReference type="Gene3D" id="2.60.40.1180">
    <property type="entry name" value="Golgi alpha-mannosidase II"/>
    <property type="match status" value="1"/>
</dbReference>
<dbReference type="InterPro" id="IPR013780">
    <property type="entry name" value="Glyco_hydro_b"/>
</dbReference>
<name>A0A0P8A707_9HYPH</name>
<dbReference type="InterPro" id="IPR014756">
    <property type="entry name" value="Ig_E-set"/>
</dbReference>
<reference evidence="7 9" key="2">
    <citation type="submission" date="2016-08" db="EMBL/GenBank/DDBJ databases">
        <authorList>
            <person name="Varghese N."/>
            <person name="Submissions Spin"/>
        </authorList>
    </citation>
    <scope>NUCLEOTIDE SEQUENCE [LARGE SCALE GENOMIC DNA]</scope>
    <source>
        <strain evidence="7 9">HL-109</strain>
    </source>
</reference>
<dbReference type="SUPFAM" id="SSF51445">
    <property type="entry name" value="(Trans)glycosidases"/>
    <property type="match status" value="1"/>
</dbReference>
<dbReference type="InterPro" id="IPR004193">
    <property type="entry name" value="Glyco_hydro_13_N"/>
</dbReference>
<dbReference type="GO" id="GO:0004135">
    <property type="term" value="F:amylo-alpha-1,6-glucosidase activity"/>
    <property type="evidence" value="ECO:0007669"/>
    <property type="project" value="InterPro"/>
</dbReference>
<dbReference type="CDD" id="cd11326">
    <property type="entry name" value="AmyAc_Glg_debranch"/>
    <property type="match status" value="1"/>
</dbReference>
<dbReference type="STRING" id="1653334.GA0071312_2847"/>
<evidence type="ECO:0000256" key="2">
    <source>
        <dbReference type="ARBA" id="ARBA00022801"/>
    </source>
</evidence>
<dbReference type="OrthoDB" id="3236218at2"/>
<keyword evidence="2" id="KW-0378">Hydrolase</keyword>
<dbReference type="InterPro" id="IPR017853">
    <property type="entry name" value="GH"/>
</dbReference>
<dbReference type="InterPro" id="IPR006047">
    <property type="entry name" value="GH13_cat_dom"/>
</dbReference>
<evidence type="ECO:0000313" key="7">
    <source>
        <dbReference type="EMBL" id="SCC81876.1"/>
    </source>
</evidence>
<dbReference type="InterPro" id="IPR011837">
    <property type="entry name" value="Glycogen_debranch_GlgX"/>
</dbReference>
<sequence length="702" mass="79619">MPTLPDRLSPGSPYPLGATWDGLGVNFAVYSAHAERIDLCIFDETGRREIARYEMPEWTDEIWHGYLPHVRAGLLYGYRAHGPYEPARGHRFNPNKLLIDPYARGLHGETRWSDALFGYRVNSSRADLSFDRRDSAPAVPKSVVIDDSFNWGDDRSPDIPWEETVIYEAHVKGLTKLMEEVRVPERGTYAALGHPAVIAHLKRLGITSIELMPIHAILQDRFLQEKKLTNYWGYNTLSFFAPESRYMAKPGDQDELRIAIRELHAAGIEVILDVVYNHTAEGGELGPTLSWRGLDNASYYRLRPENPRHCINDTGTGNTVNLSNPRVLQMVMDSLRYWATSYRVDGFRFDLGVTLGREPHGFDPGAGFFDALRQDPVLQRKKLISEPWDIGPGGYQLGHHPPGFAEWNDRYRDSVRRYWREDPGLRPEMASRLTGSGDLFDRRARRPWASLNFIAAHDGYTVADITAYEEKHNEANGEDNRDGHSENYSRNWGAEGETDDETIRETRLRVMRSMLTTLFASLGTPMLLAGDEFGRSQGGNNNAYAQDNEISWIDWSKARSEEGEALTDYVARLIALRRTYPGLRSRRFLYGVDLAPGIKDIDWFDENASVPSPEDWDDAERRALTMRRARVKPDGRIEMVLFLMNASSSALDFRLPQPPAAWRLLIDSARPQEPEAPVEGETYGVSERSAVLLVAECEGGEE</sequence>
<keyword evidence="9" id="KW-1185">Reference proteome</keyword>
<organism evidence="6 8">
    <name type="scientific">Saliniramus fredricksonii</name>
    <dbReference type="NCBI Taxonomy" id="1653334"/>
    <lineage>
        <taxon>Bacteria</taxon>
        <taxon>Pseudomonadati</taxon>
        <taxon>Pseudomonadota</taxon>
        <taxon>Alphaproteobacteria</taxon>
        <taxon>Hyphomicrobiales</taxon>
        <taxon>Salinarimonadaceae</taxon>
        <taxon>Saliniramus</taxon>
    </lineage>
</organism>
<feature type="compositionally biased region" description="Basic and acidic residues" evidence="4">
    <location>
        <begin position="473"/>
        <end position="487"/>
    </location>
</feature>
<dbReference type="InterPro" id="IPR044505">
    <property type="entry name" value="GlgX_Isoamylase_N_E_set"/>
</dbReference>
<dbReference type="Proteomes" id="UP000050497">
    <property type="component" value="Unassembled WGS sequence"/>
</dbReference>
<dbReference type="Pfam" id="PF00128">
    <property type="entry name" value="Alpha-amylase"/>
    <property type="match status" value="1"/>
</dbReference>
<dbReference type="SMART" id="SM00642">
    <property type="entry name" value="Aamy"/>
    <property type="match status" value="1"/>
</dbReference>
<evidence type="ECO:0000256" key="1">
    <source>
        <dbReference type="ARBA" id="ARBA00008061"/>
    </source>
</evidence>
<dbReference type="SUPFAM" id="SSF51011">
    <property type="entry name" value="Glycosyl hydrolase domain"/>
    <property type="match status" value="1"/>
</dbReference>
<comment type="caution">
    <text evidence="6">The sequence shown here is derived from an EMBL/GenBank/DDBJ whole genome shotgun (WGS) entry which is preliminary data.</text>
</comment>
<dbReference type="Proteomes" id="UP000182800">
    <property type="component" value="Unassembled WGS sequence"/>
</dbReference>
<evidence type="ECO:0000256" key="4">
    <source>
        <dbReference type="SAM" id="MobiDB-lite"/>
    </source>
</evidence>
<comment type="similarity">
    <text evidence="1">Belongs to the glycosyl hydrolase 13 family.</text>
</comment>